<keyword evidence="4" id="KW-1185">Reference proteome</keyword>
<organism evidence="3 4">
    <name type="scientific">Gulosibacter bifidus</name>
    <dbReference type="NCBI Taxonomy" id="272239"/>
    <lineage>
        <taxon>Bacteria</taxon>
        <taxon>Bacillati</taxon>
        <taxon>Actinomycetota</taxon>
        <taxon>Actinomycetes</taxon>
        <taxon>Micrococcales</taxon>
        <taxon>Microbacteriaceae</taxon>
        <taxon>Gulosibacter</taxon>
    </lineage>
</organism>
<gene>
    <name evidence="3" type="ORF">ACFSUQ_00995</name>
</gene>
<keyword evidence="1" id="KW-0812">Transmembrane</keyword>
<keyword evidence="1" id="KW-0472">Membrane</keyword>
<evidence type="ECO:0000256" key="1">
    <source>
        <dbReference type="SAM" id="Phobius"/>
    </source>
</evidence>
<feature type="transmembrane region" description="Helical" evidence="1">
    <location>
        <begin position="79"/>
        <end position="100"/>
    </location>
</feature>
<accession>A0ABW5RFN1</accession>
<comment type="caution">
    <text evidence="3">The sequence shown here is derived from an EMBL/GenBank/DDBJ whole genome shotgun (WGS) entry which is preliminary data.</text>
</comment>
<sequence>MFELLTGTGLAAAAGLGAFAPLLALGGLDRFTDVVTLPSGWEWLSSDIALIIIAVLTLVDVVADKIPAVDSINDVIQTVVRPTSGGMVFGAGSAASTVAVQNPNEFFSAQAWLPIVAGAIIALVTHLTKSTTRLASHAVSAGVAAPVLSTGEDAVSISLIAAAILAPIAVIIVLGVLIYFAVSLGRWFASRRAKERARQALADAA</sequence>
<feature type="transmembrane region" description="Helical" evidence="1">
    <location>
        <begin position="48"/>
        <end position="67"/>
    </location>
</feature>
<dbReference type="InterPro" id="IPR025196">
    <property type="entry name" value="DUF4126"/>
</dbReference>
<evidence type="ECO:0000259" key="2">
    <source>
        <dbReference type="Pfam" id="PF13548"/>
    </source>
</evidence>
<keyword evidence="1" id="KW-1133">Transmembrane helix</keyword>
<dbReference type="Pfam" id="PF13548">
    <property type="entry name" value="DUF4126"/>
    <property type="match status" value="1"/>
</dbReference>
<protein>
    <submittedName>
        <fullName evidence="3">DUF4126 domain-containing protein</fullName>
    </submittedName>
</protein>
<evidence type="ECO:0000313" key="3">
    <source>
        <dbReference type="EMBL" id="MFD2673885.1"/>
    </source>
</evidence>
<dbReference type="RefSeq" id="WP_066055089.1">
    <property type="nucleotide sequence ID" value="NZ_JBHUNF010000001.1"/>
</dbReference>
<feature type="transmembrane region" description="Helical" evidence="1">
    <location>
        <begin position="157"/>
        <end position="182"/>
    </location>
</feature>
<evidence type="ECO:0000313" key="4">
    <source>
        <dbReference type="Proteomes" id="UP001597453"/>
    </source>
</evidence>
<reference evidence="4" key="1">
    <citation type="journal article" date="2019" name="Int. J. Syst. Evol. Microbiol.">
        <title>The Global Catalogue of Microorganisms (GCM) 10K type strain sequencing project: providing services to taxonomists for standard genome sequencing and annotation.</title>
        <authorList>
            <consortium name="The Broad Institute Genomics Platform"/>
            <consortium name="The Broad Institute Genome Sequencing Center for Infectious Disease"/>
            <person name="Wu L."/>
            <person name="Ma J."/>
        </authorList>
    </citation>
    <scope>NUCLEOTIDE SEQUENCE [LARGE SCALE GENOMIC DNA]</scope>
    <source>
        <strain evidence="4">TISTR 1511</strain>
    </source>
</reference>
<feature type="transmembrane region" description="Helical" evidence="1">
    <location>
        <begin position="106"/>
        <end position="127"/>
    </location>
</feature>
<dbReference type="Proteomes" id="UP001597453">
    <property type="component" value="Unassembled WGS sequence"/>
</dbReference>
<feature type="domain" description="DUF4126" evidence="2">
    <location>
        <begin position="4"/>
        <end position="184"/>
    </location>
</feature>
<dbReference type="EMBL" id="JBHUNF010000001">
    <property type="protein sequence ID" value="MFD2673885.1"/>
    <property type="molecule type" value="Genomic_DNA"/>
</dbReference>
<proteinExistence type="predicted"/>
<name>A0ABW5RFN1_9MICO</name>